<evidence type="ECO:0000313" key="2">
    <source>
        <dbReference type="Proteomes" id="UP000606974"/>
    </source>
</evidence>
<dbReference type="EMBL" id="JAACFV010000116">
    <property type="protein sequence ID" value="KAF7505194.1"/>
    <property type="molecule type" value="Genomic_DNA"/>
</dbReference>
<dbReference type="OrthoDB" id="5309037at2759"/>
<keyword evidence="2" id="KW-1185">Reference proteome</keyword>
<evidence type="ECO:0000313" key="1">
    <source>
        <dbReference type="EMBL" id="KAF7505194.1"/>
    </source>
</evidence>
<reference evidence="1" key="1">
    <citation type="submission" date="2020-02" db="EMBL/GenBank/DDBJ databases">
        <authorList>
            <person name="Palmer J.M."/>
        </authorList>
    </citation>
    <scope>NUCLEOTIDE SEQUENCE</scope>
    <source>
        <strain evidence="1">EPUS1.4</strain>
        <tissue evidence="1">Thallus</tissue>
    </source>
</reference>
<accession>A0A8H7DZN7</accession>
<protein>
    <submittedName>
        <fullName evidence="1">Uncharacterized protein</fullName>
    </submittedName>
</protein>
<gene>
    <name evidence="1" type="ORF">GJ744_001184</name>
</gene>
<proteinExistence type="predicted"/>
<organism evidence="1 2">
    <name type="scientific">Endocarpon pusillum</name>
    <dbReference type="NCBI Taxonomy" id="364733"/>
    <lineage>
        <taxon>Eukaryota</taxon>
        <taxon>Fungi</taxon>
        <taxon>Dikarya</taxon>
        <taxon>Ascomycota</taxon>
        <taxon>Pezizomycotina</taxon>
        <taxon>Eurotiomycetes</taxon>
        <taxon>Chaetothyriomycetidae</taxon>
        <taxon>Verrucariales</taxon>
        <taxon>Verrucariaceae</taxon>
        <taxon>Endocarpon</taxon>
    </lineage>
</organism>
<sequence length="405" mass="44053">MAEALAIAVAIATLISGFSASVVLVDQFKAKWKEHRQGKVKLTELEKLQKSLIQAKSTVQSTYDTQYQLHGQRIRTGDDLARYILFALSAQQEILLKNLQSVEFESLNVQPLISKIESTRSAATSCLKELAARAERLDRPMQLTLQMKAALLKNYQGLCPSAAIYREGKAHRSQLGAMSSNKGKFSCHSCGAIITPTKLRILDANATGWVLITLSGLYRAHCHAGRGWTCIWDPKAPSCYSVFQDEKSLLKHMLAIHLANDENDVGVTVDWPADIRCGDLDKCGFMVMVNGVSMQNLAGNLVVPRPRIITTARSTSETSLMSDVSMTTAGVNPRISSLTSEAIGGIALSGIGPRAQEAAEMPCLAIDGIHQMPAGMSSYATQVRHEMPIDGRLELPGNGRFELPA</sequence>
<comment type="caution">
    <text evidence="1">The sequence shown here is derived from an EMBL/GenBank/DDBJ whole genome shotgun (WGS) entry which is preliminary data.</text>
</comment>
<dbReference type="AlphaFoldDB" id="A0A8H7DZN7"/>
<name>A0A8H7DZN7_9EURO</name>
<dbReference type="Proteomes" id="UP000606974">
    <property type="component" value="Unassembled WGS sequence"/>
</dbReference>